<reference evidence="1" key="1">
    <citation type="submission" date="2020-03" db="EMBL/GenBank/DDBJ databases">
        <title>The deep terrestrial virosphere.</title>
        <authorList>
            <person name="Holmfeldt K."/>
            <person name="Nilsson E."/>
            <person name="Simone D."/>
            <person name="Lopez-Fernandez M."/>
            <person name="Wu X."/>
            <person name="de Brujin I."/>
            <person name="Lundin D."/>
            <person name="Andersson A."/>
            <person name="Bertilsson S."/>
            <person name="Dopson M."/>
        </authorList>
    </citation>
    <scope>NUCLEOTIDE SEQUENCE</scope>
    <source>
        <strain evidence="1">TM448A07631</strain>
        <strain evidence="2">TM448B07355</strain>
    </source>
</reference>
<dbReference type="EMBL" id="MT144574">
    <property type="protein sequence ID" value="QJA55169.1"/>
    <property type="molecule type" value="Genomic_DNA"/>
</dbReference>
<dbReference type="AlphaFoldDB" id="A0A6H2A640"/>
<name>A0A6H2A640_9ZZZZ</name>
<protein>
    <submittedName>
        <fullName evidence="1">Uncharacterized protein</fullName>
    </submittedName>
</protein>
<accession>A0A6H2A640</accession>
<evidence type="ECO:0000313" key="2">
    <source>
        <dbReference type="EMBL" id="QJI04305.1"/>
    </source>
</evidence>
<dbReference type="EMBL" id="MT145167">
    <property type="protein sequence ID" value="QJI04305.1"/>
    <property type="molecule type" value="Genomic_DNA"/>
</dbReference>
<organism evidence="1">
    <name type="scientific">viral metagenome</name>
    <dbReference type="NCBI Taxonomy" id="1070528"/>
    <lineage>
        <taxon>unclassified sequences</taxon>
        <taxon>metagenomes</taxon>
        <taxon>organismal metagenomes</taxon>
    </lineage>
</organism>
<sequence>MNYGTYTTMDAPTEKEDEALEYLQGEFKKIGGTVKIKNNAHDFGSYPSFEIDYSQIIEDYKEAIENHDLYRDDKDEDIPDYILADWLTDDECDELETKIDDWHDKADEIEAKYSKKYFN</sequence>
<gene>
    <name evidence="1" type="ORF">TM448A07631_0002</name>
    <name evidence="2" type="ORF">TM448B07355_0010</name>
</gene>
<evidence type="ECO:0000313" key="1">
    <source>
        <dbReference type="EMBL" id="QJA55169.1"/>
    </source>
</evidence>
<proteinExistence type="predicted"/>